<keyword evidence="3" id="KW-1185">Reference proteome</keyword>
<name>A0ABT3GCE5_9BACT</name>
<evidence type="ECO:0000256" key="1">
    <source>
        <dbReference type="SAM" id="MobiDB-lite"/>
    </source>
</evidence>
<protein>
    <submittedName>
        <fullName evidence="2">Uncharacterized protein</fullName>
    </submittedName>
</protein>
<proteinExistence type="predicted"/>
<dbReference type="EMBL" id="JAPDDT010000001">
    <property type="protein sequence ID" value="MCW1921296.1"/>
    <property type="molecule type" value="Genomic_DNA"/>
</dbReference>
<dbReference type="Proteomes" id="UP001320876">
    <property type="component" value="Unassembled WGS sequence"/>
</dbReference>
<gene>
    <name evidence="2" type="ORF">OKA05_01955</name>
</gene>
<dbReference type="RefSeq" id="WP_264485405.1">
    <property type="nucleotide sequence ID" value="NZ_JAPDDT010000001.1"/>
</dbReference>
<feature type="compositionally biased region" description="Acidic residues" evidence="1">
    <location>
        <begin position="217"/>
        <end position="233"/>
    </location>
</feature>
<evidence type="ECO:0000313" key="3">
    <source>
        <dbReference type="Proteomes" id="UP001320876"/>
    </source>
</evidence>
<comment type="caution">
    <text evidence="2">The sequence shown here is derived from an EMBL/GenBank/DDBJ whole genome shotgun (WGS) entry which is preliminary data.</text>
</comment>
<feature type="region of interest" description="Disordered" evidence="1">
    <location>
        <begin position="197"/>
        <end position="233"/>
    </location>
</feature>
<accession>A0ABT3GCE5</accession>
<reference evidence="2 3" key="1">
    <citation type="submission" date="2022-10" db="EMBL/GenBank/DDBJ databases">
        <title>Luteolibacter arcticus strain CCTCC AB 2014275, whole genome shotgun sequencing project.</title>
        <authorList>
            <person name="Zhao G."/>
            <person name="Shen L."/>
        </authorList>
    </citation>
    <scope>NUCLEOTIDE SEQUENCE [LARGE SCALE GENOMIC DNA]</scope>
    <source>
        <strain evidence="2 3">CCTCC AB 2014275</strain>
    </source>
</reference>
<evidence type="ECO:0000313" key="2">
    <source>
        <dbReference type="EMBL" id="MCW1921296.1"/>
    </source>
</evidence>
<organism evidence="2 3">
    <name type="scientific">Luteolibacter arcticus</name>
    <dbReference type="NCBI Taxonomy" id="1581411"/>
    <lineage>
        <taxon>Bacteria</taxon>
        <taxon>Pseudomonadati</taxon>
        <taxon>Verrucomicrobiota</taxon>
        <taxon>Verrucomicrobiia</taxon>
        <taxon>Verrucomicrobiales</taxon>
        <taxon>Verrucomicrobiaceae</taxon>
        <taxon>Luteolibacter</taxon>
    </lineage>
</organism>
<sequence>MNTKTPPLLKKSLICALTDDERRRYGIDLATTLEDMEAVEAEKKKNADHFKDRIAGLQAAADTLRLKVSSGQEWREVECTVVFGQPTPDRKQTIRNDTGEVVATEWMSEFDKQGMLPLDETADDGVIDVEAEPVNEDIAKPDPDAEPVAVVVDEAPRLGPIAEAEAAGRKAFADGKPIDKPPYTKKRVKELHAWAQGWIAAQDEADDKSEQPADAEPMPDNDPEAPAPESEDY</sequence>